<dbReference type="Proteomes" id="UP000625711">
    <property type="component" value="Unassembled WGS sequence"/>
</dbReference>
<dbReference type="GO" id="GO:0008270">
    <property type="term" value="F:zinc ion binding"/>
    <property type="evidence" value="ECO:0007669"/>
    <property type="project" value="UniProtKB-KW"/>
</dbReference>
<dbReference type="EMBL" id="JAACXV010000239">
    <property type="protein sequence ID" value="KAF7281485.1"/>
    <property type="molecule type" value="Genomic_DNA"/>
</dbReference>
<dbReference type="GO" id="GO:0005737">
    <property type="term" value="C:cytoplasm"/>
    <property type="evidence" value="ECO:0007669"/>
    <property type="project" value="TreeGrafter"/>
</dbReference>
<evidence type="ECO:0000313" key="6">
    <source>
        <dbReference type="EMBL" id="KAF7281485.1"/>
    </source>
</evidence>
<dbReference type="Pfam" id="PF21362">
    <property type="entry name" value="Sina_RING"/>
    <property type="match status" value="1"/>
</dbReference>
<dbReference type="InterPro" id="IPR049548">
    <property type="entry name" value="Sina-like_RING"/>
</dbReference>
<evidence type="ECO:0000256" key="2">
    <source>
        <dbReference type="ARBA" id="ARBA00022771"/>
    </source>
</evidence>
<dbReference type="PANTHER" id="PTHR45877:SF2">
    <property type="entry name" value="E3 UBIQUITIN-PROTEIN LIGASE SINA-RELATED"/>
    <property type="match status" value="1"/>
</dbReference>
<keyword evidence="2 4" id="KW-0863">Zinc-finger</keyword>
<organism evidence="6 7">
    <name type="scientific">Rhynchophorus ferrugineus</name>
    <name type="common">Red palm weevil</name>
    <name type="synonym">Curculio ferrugineus</name>
    <dbReference type="NCBI Taxonomy" id="354439"/>
    <lineage>
        <taxon>Eukaryota</taxon>
        <taxon>Metazoa</taxon>
        <taxon>Ecdysozoa</taxon>
        <taxon>Arthropoda</taxon>
        <taxon>Hexapoda</taxon>
        <taxon>Insecta</taxon>
        <taxon>Pterygota</taxon>
        <taxon>Neoptera</taxon>
        <taxon>Endopterygota</taxon>
        <taxon>Coleoptera</taxon>
        <taxon>Polyphaga</taxon>
        <taxon>Cucujiformia</taxon>
        <taxon>Curculionidae</taxon>
        <taxon>Dryophthorinae</taxon>
        <taxon>Rhynchophorus</taxon>
    </lineage>
</organism>
<accession>A0A834IP54</accession>
<dbReference type="GO" id="GO:0031624">
    <property type="term" value="F:ubiquitin conjugating enzyme binding"/>
    <property type="evidence" value="ECO:0007669"/>
    <property type="project" value="TreeGrafter"/>
</dbReference>
<sequence length="116" mass="12918">MTLDSEIVCYIVKIMGEMKDRDQTFVKNLECPVCQCLMSGSIFSCRVGHAICEDCSDRLKACPLCAEPLTNMRCFALEGIAESLRLLCINKEKGCEFVGNVDQCKNHEKTCAAAKR</sequence>
<feature type="domain" description="RING-type" evidence="5">
    <location>
        <begin position="31"/>
        <end position="65"/>
    </location>
</feature>
<protein>
    <recommendedName>
        <fullName evidence="5">RING-type domain-containing protein</fullName>
    </recommendedName>
</protein>
<keyword evidence="1" id="KW-0479">Metal-binding</keyword>
<comment type="caution">
    <text evidence="6">The sequence shown here is derived from an EMBL/GenBank/DDBJ whole genome shotgun (WGS) entry which is preliminary data.</text>
</comment>
<name>A0A834IP54_RHYFE</name>
<dbReference type="OrthoDB" id="6677380at2759"/>
<dbReference type="Gene3D" id="3.30.40.10">
    <property type="entry name" value="Zinc/RING finger domain, C3HC4 (zinc finger)"/>
    <property type="match status" value="2"/>
</dbReference>
<keyword evidence="3" id="KW-0862">Zinc</keyword>
<reference evidence="6" key="1">
    <citation type="submission" date="2020-08" db="EMBL/GenBank/DDBJ databases">
        <title>Genome sequencing and assembly of the red palm weevil Rhynchophorus ferrugineus.</title>
        <authorList>
            <person name="Dias G.B."/>
            <person name="Bergman C.M."/>
            <person name="Manee M."/>
        </authorList>
    </citation>
    <scope>NUCLEOTIDE SEQUENCE</scope>
    <source>
        <strain evidence="6">AA-2017</strain>
        <tissue evidence="6">Whole larva</tissue>
    </source>
</reference>
<evidence type="ECO:0000259" key="5">
    <source>
        <dbReference type="PROSITE" id="PS50089"/>
    </source>
</evidence>
<dbReference type="InterPro" id="IPR004162">
    <property type="entry name" value="SINA-like_animal"/>
</dbReference>
<dbReference type="GO" id="GO:0061630">
    <property type="term" value="F:ubiquitin protein ligase activity"/>
    <property type="evidence" value="ECO:0007669"/>
    <property type="project" value="TreeGrafter"/>
</dbReference>
<evidence type="ECO:0000313" key="7">
    <source>
        <dbReference type="Proteomes" id="UP000625711"/>
    </source>
</evidence>
<dbReference type="PANTHER" id="PTHR45877">
    <property type="entry name" value="E3 UBIQUITIN-PROTEIN LIGASE SIAH2"/>
    <property type="match status" value="1"/>
</dbReference>
<dbReference type="AlphaFoldDB" id="A0A834IP54"/>
<dbReference type="InterPro" id="IPR001841">
    <property type="entry name" value="Znf_RING"/>
</dbReference>
<evidence type="ECO:0000256" key="4">
    <source>
        <dbReference type="PROSITE-ProRule" id="PRU00175"/>
    </source>
</evidence>
<gene>
    <name evidence="6" type="ORF">GWI33_004730</name>
</gene>
<evidence type="ECO:0000256" key="1">
    <source>
        <dbReference type="ARBA" id="ARBA00022723"/>
    </source>
</evidence>
<dbReference type="PROSITE" id="PS50089">
    <property type="entry name" value="ZF_RING_2"/>
    <property type="match status" value="1"/>
</dbReference>
<proteinExistence type="predicted"/>
<keyword evidence="7" id="KW-1185">Reference proteome</keyword>
<evidence type="ECO:0000256" key="3">
    <source>
        <dbReference type="ARBA" id="ARBA00022833"/>
    </source>
</evidence>
<dbReference type="InterPro" id="IPR013083">
    <property type="entry name" value="Znf_RING/FYVE/PHD"/>
</dbReference>
<dbReference type="GO" id="GO:0043161">
    <property type="term" value="P:proteasome-mediated ubiquitin-dependent protein catabolic process"/>
    <property type="evidence" value="ECO:0007669"/>
    <property type="project" value="TreeGrafter"/>
</dbReference>